<proteinExistence type="inferred from homology"/>
<organism evidence="6 7">
    <name type="scientific">Lodderomyces beijingensis</name>
    <dbReference type="NCBI Taxonomy" id="1775926"/>
    <lineage>
        <taxon>Eukaryota</taxon>
        <taxon>Fungi</taxon>
        <taxon>Dikarya</taxon>
        <taxon>Ascomycota</taxon>
        <taxon>Saccharomycotina</taxon>
        <taxon>Pichiomycetes</taxon>
        <taxon>Debaryomycetaceae</taxon>
        <taxon>Candida/Lodderomyces clade</taxon>
        <taxon>Lodderomyces</taxon>
    </lineage>
</organism>
<dbReference type="InterPro" id="IPR001328">
    <property type="entry name" value="Pept_tRNA_hydro"/>
</dbReference>
<evidence type="ECO:0000256" key="4">
    <source>
        <dbReference type="ARBA" id="ARBA00022884"/>
    </source>
</evidence>
<evidence type="ECO:0000256" key="3">
    <source>
        <dbReference type="ARBA" id="ARBA00022801"/>
    </source>
</evidence>
<dbReference type="Pfam" id="PF01195">
    <property type="entry name" value="Pept_tRNA_hydro"/>
    <property type="match status" value="1"/>
</dbReference>
<dbReference type="InterPro" id="IPR018171">
    <property type="entry name" value="Pept_tRNA_hydro_CS"/>
</dbReference>
<dbReference type="GeneID" id="92205646"/>
<accession>A0ABP0ZHC3</accession>
<name>A0ABP0ZHC3_9ASCO</name>
<keyword evidence="3" id="KW-0378">Hydrolase</keyword>
<dbReference type="PROSITE" id="PS01196">
    <property type="entry name" value="PEPT_TRNA_HYDROL_2"/>
    <property type="match status" value="1"/>
</dbReference>
<reference evidence="6 7" key="1">
    <citation type="submission" date="2024-03" db="EMBL/GenBank/DDBJ databases">
        <authorList>
            <person name="Brejova B."/>
        </authorList>
    </citation>
    <scope>NUCLEOTIDE SEQUENCE [LARGE SCALE GENOMIC DNA]</scope>
    <source>
        <strain evidence="6 7">CBS 14171</strain>
    </source>
</reference>
<comment type="similarity">
    <text evidence="5">Belongs to the PTH family.</text>
</comment>
<dbReference type="Gene3D" id="3.40.50.1470">
    <property type="entry name" value="Peptidyl-tRNA hydrolase"/>
    <property type="match status" value="1"/>
</dbReference>
<keyword evidence="4" id="KW-0694">RNA-binding</keyword>
<sequence length="220" mass="25117">MSSHQATTRHGIFRMIRALVNSYFPLPVRATRTNLHDTKCIFIVSIGNFEPEYSGTRHNVAHRVLDQLIERYWKEHILSQNSPYYQSSKYRHVVLFKSDSTFMNLQGRVIANHFQQLPAGSVLVVLHDELERQAGRYDLRRPGTSSRGHNGLKSIDGYYKGKYHKIGIGIGRPGKHESIADYVLSPMTQDEIKATNNAVPQIVREIEGLIEQEFPGELDS</sequence>
<keyword evidence="2" id="KW-0820">tRNA-binding</keyword>
<dbReference type="EC" id="3.1.1.29" evidence="1"/>
<evidence type="ECO:0000256" key="5">
    <source>
        <dbReference type="ARBA" id="ARBA00038063"/>
    </source>
</evidence>
<evidence type="ECO:0000256" key="2">
    <source>
        <dbReference type="ARBA" id="ARBA00022555"/>
    </source>
</evidence>
<dbReference type="Proteomes" id="UP001497383">
    <property type="component" value="Chromosome 1"/>
</dbReference>
<keyword evidence="7" id="KW-1185">Reference proteome</keyword>
<dbReference type="SUPFAM" id="SSF53178">
    <property type="entry name" value="Peptidyl-tRNA hydrolase-like"/>
    <property type="match status" value="1"/>
</dbReference>
<dbReference type="PANTHER" id="PTHR17224">
    <property type="entry name" value="PEPTIDYL-TRNA HYDROLASE"/>
    <property type="match status" value="1"/>
</dbReference>
<evidence type="ECO:0000256" key="1">
    <source>
        <dbReference type="ARBA" id="ARBA00013260"/>
    </source>
</evidence>
<gene>
    <name evidence="6" type="ORF">LODBEIA_P04500</name>
</gene>
<protein>
    <recommendedName>
        <fullName evidence="1">peptidyl-tRNA hydrolase</fullName>
        <ecNumber evidence="1">3.1.1.29</ecNumber>
    </recommendedName>
</protein>
<evidence type="ECO:0000313" key="6">
    <source>
        <dbReference type="EMBL" id="CAK9435742.1"/>
    </source>
</evidence>
<evidence type="ECO:0000313" key="7">
    <source>
        <dbReference type="Proteomes" id="UP001497383"/>
    </source>
</evidence>
<dbReference type="RefSeq" id="XP_066827388.1">
    <property type="nucleotide sequence ID" value="XM_066974728.1"/>
</dbReference>
<dbReference type="InterPro" id="IPR036416">
    <property type="entry name" value="Pept_tRNA_hydro_sf"/>
</dbReference>
<dbReference type="EMBL" id="OZ022405">
    <property type="protein sequence ID" value="CAK9435742.1"/>
    <property type="molecule type" value="Genomic_DNA"/>
</dbReference>
<dbReference type="NCBIfam" id="TIGR00447">
    <property type="entry name" value="pth"/>
    <property type="match status" value="1"/>
</dbReference>
<dbReference type="PANTHER" id="PTHR17224:SF1">
    <property type="entry name" value="PEPTIDYL-TRNA HYDROLASE"/>
    <property type="match status" value="1"/>
</dbReference>